<evidence type="ECO:0000313" key="2">
    <source>
        <dbReference type="Proteomes" id="UP000012118"/>
    </source>
</evidence>
<evidence type="ECO:0000313" key="1">
    <source>
        <dbReference type="EMBL" id="EMN91452.1"/>
    </source>
</evidence>
<name>M6QRK2_9LEPT</name>
<proteinExistence type="predicted"/>
<dbReference type="AlphaFoldDB" id="M6QRK2"/>
<comment type="caution">
    <text evidence="1">The sequence shown here is derived from an EMBL/GenBank/DDBJ whole genome shotgun (WGS) entry which is preliminary data.</text>
</comment>
<reference evidence="1 2" key="1">
    <citation type="submission" date="2013-01" db="EMBL/GenBank/DDBJ databases">
        <authorList>
            <person name="Harkins D.M."/>
            <person name="Durkin A.S."/>
            <person name="Brinkac L.M."/>
            <person name="Haft D.H."/>
            <person name="Selengut J.D."/>
            <person name="Sanka R."/>
            <person name="DePew J."/>
            <person name="Purushe J."/>
            <person name="Chanthongthip A."/>
            <person name="Lattana O."/>
            <person name="Phetsouvanh R."/>
            <person name="Newton P.N."/>
            <person name="Vinetz J.M."/>
            <person name="Sutton G.G."/>
            <person name="Nierman W.C."/>
            <person name="Fouts D.E."/>
        </authorList>
    </citation>
    <scope>NUCLEOTIDE SEQUENCE [LARGE SCALE GENOMIC DNA]</scope>
    <source>
        <strain evidence="1 2">UI 13098</strain>
    </source>
</reference>
<dbReference type="Proteomes" id="UP000012118">
    <property type="component" value="Unassembled WGS sequence"/>
</dbReference>
<accession>M6QRK2</accession>
<sequence>MLFENGKRSIKKMPSWEKVAGMKKEADLNIRKTVKRTFRKISSNSNNVNFQLCSKVPEP</sequence>
<keyword evidence="2" id="KW-1185">Reference proteome</keyword>
<organism evidence="1 2">
    <name type="scientific">Leptospira weilii str. UI 13098</name>
    <dbReference type="NCBI Taxonomy" id="1088542"/>
    <lineage>
        <taxon>Bacteria</taxon>
        <taxon>Pseudomonadati</taxon>
        <taxon>Spirochaetota</taxon>
        <taxon>Spirochaetia</taxon>
        <taxon>Leptospirales</taxon>
        <taxon>Leptospiraceae</taxon>
        <taxon>Leptospira</taxon>
    </lineage>
</organism>
<protein>
    <submittedName>
        <fullName evidence="1">Uncharacterized protein</fullName>
    </submittedName>
</protein>
<gene>
    <name evidence="1" type="ORF">LEP1GSC108_0330</name>
</gene>
<dbReference type="EMBL" id="AHNU02000030">
    <property type="protein sequence ID" value="EMN91452.1"/>
    <property type="molecule type" value="Genomic_DNA"/>
</dbReference>